<gene>
    <name evidence="1" type="ORF">S01H1_43771</name>
</gene>
<sequence length="104" mass="11710">AIVRVVIKLSRQQQALLRQVEVRQALAEAHFLAYVKTELTEEARSGRLPPHVRPESLTPMDALRLYFDERKLAPDRREVLLRHARSLVAGEGEEEEVAAAAGSE</sequence>
<proteinExistence type="predicted"/>
<organism evidence="1">
    <name type="scientific">marine sediment metagenome</name>
    <dbReference type="NCBI Taxonomy" id="412755"/>
    <lineage>
        <taxon>unclassified sequences</taxon>
        <taxon>metagenomes</taxon>
        <taxon>ecological metagenomes</taxon>
    </lineage>
</organism>
<name>X0UPA3_9ZZZZ</name>
<dbReference type="EMBL" id="BARS01027892">
    <property type="protein sequence ID" value="GAG02123.1"/>
    <property type="molecule type" value="Genomic_DNA"/>
</dbReference>
<dbReference type="AlphaFoldDB" id="X0UPA3"/>
<accession>X0UPA3</accession>
<comment type="caution">
    <text evidence="1">The sequence shown here is derived from an EMBL/GenBank/DDBJ whole genome shotgun (WGS) entry which is preliminary data.</text>
</comment>
<evidence type="ECO:0000313" key="1">
    <source>
        <dbReference type="EMBL" id="GAG02123.1"/>
    </source>
</evidence>
<feature type="non-terminal residue" evidence="1">
    <location>
        <position position="1"/>
    </location>
</feature>
<protein>
    <submittedName>
        <fullName evidence="1">Uncharacterized protein</fullName>
    </submittedName>
</protein>
<reference evidence="1" key="1">
    <citation type="journal article" date="2014" name="Front. Microbiol.">
        <title>High frequency of phylogenetically diverse reductive dehalogenase-homologous genes in deep subseafloor sedimentary metagenomes.</title>
        <authorList>
            <person name="Kawai M."/>
            <person name="Futagami T."/>
            <person name="Toyoda A."/>
            <person name="Takaki Y."/>
            <person name="Nishi S."/>
            <person name="Hori S."/>
            <person name="Arai W."/>
            <person name="Tsubouchi T."/>
            <person name="Morono Y."/>
            <person name="Uchiyama I."/>
            <person name="Ito T."/>
            <person name="Fujiyama A."/>
            <person name="Inagaki F."/>
            <person name="Takami H."/>
        </authorList>
    </citation>
    <scope>NUCLEOTIDE SEQUENCE</scope>
    <source>
        <strain evidence="1">Expedition CK06-06</strain>
    </source>
</reference>